<dbReference type="EMBL" id="CM046400">
    <property type="protein sequence ID" value="KAI8524168.1"/>
    <property type="molecule type" value="Genomic_DNA"/>
</dbReference>
<proteinExistence type="predicted"/>
<organism evidence="1 2">
    <name type="scientific">Rhododendron molle</name>
    <name type="common">Chinese azalea</name>
    <name type="synonym">Azalea mollis</name>
    <dbReference type="NCBI Taxonomy" id="49168"/>
    <lineage>
        <taxon>Eukaryota</taxon>
        <taxon>Viridiplantae</taxon>
        <taxon>Streptophyta</taxon>
        <taxon>Embryophyta</taxon>
        <taxon>Tracheophyta</taxon>
        <taxon>Spermatophyta</taxon>
        <taxon>Magnoliopsida</taxon>
        <taxon>eudicotyledons</taxon>
        <taxon>Gunneridae</taxon>
        <taxon>Pentapetalae</taxon>
        <taxon>asterids</taxon>
        <taxon>Ericales</taxon>
        <taxon>Ericaceae</taxon>
        <taxon>Ericoideae</taxon>
        <taxon>Rhodoreae</taxon>
        <taxon>Rhododendron</taxon>
    </lineage>
</organism>
<sequence length="103" mass="11598">MTKTFKTHRRDLPMGKVPSRGHQGPVIGPAGVSAHDTCTRHTWTHYAFNSYSLGHMVGNGNEMLELVCYLCPFIESCYRYPSSDHPYFSCAYIVRLELSTGLV</sequence>
<evidence type="ECO:0000313" key="1">
    <source>
        <dbReference type="EMBL" id="KAI8524168.1"/>
    </source>
</evidence>
<gene>
    <name evidence="1" type="ORF">RHMOL_Rhmol13G0129000</name>
</gene>
<reference evidence="1" key="1">
    <citation type="submission" date="2022-02" db="EMBL/GenBank/DDBJ databases">
        <title>Plant Genome Project.</title>
        <authorList>
            <person name="Zhang R.-G."/>
        </authorList>
    </citation>
    <scope>NUCLEOTIDE SEQUENCE</scope>
    <source>
        <strain evidence="1">AT1</strain>
    </source>
</reference>
<comment type="caution">
    <text evidence="1">The sequence shown here is derived from an EMBL/GenBank/DDBJ whole genome shotgun (WGS) entry which is preliminary data.</text>
</comment>
<keyword evidence="2" id="KW-1185">Reference proteome</keyword>
<accession>A0ACC0L7L1</accession>
<dbReference type="Proteomes" id="UP001062846">
    <property type="component" value="Chromosome 13"/>
</dbReference>
<evidence type="ECO:0000313" key="2">
    <source>
        <dbReference type="Proteomes" id="UP001062846"/>
    </source>
</evidence>
<name>A0ACC0L7L1_RHOML</name>
<protein>
    <submittedName>
        <fullName evidence="1">Uncharacterized protein</fullName>
    </submittedName>
</protein>